<dbReference type="PANTHER" id="PTHR47237">
    <property type="entry name" value="SLL0310 PROTEIN"/>
    <property type="match status" value="1"/>
</dbReference>
<dbReference type="PROSITE" id="PS51186">
    <property type="entry name" value="GNAT"/>
    <property type="match status" value="1"/>
</dbReference>
<dbReference type="InterPro" id="IPR052729">
    <property type="entry name" value="Acyl/Acetyltrans_Enzymes"/>
</dbReference>
<dbReference type="PANTHER" id="PTHR47237:SF1">
    <property type="entry name" value="SLL0310 PROTEIN"/>
    <property type="match status" value="1"/>
</dbReference>
<feature type="domain" description="N-acetyltransferase" evidence="1">
    <location>
        <begin position="5"/>
        <end position="153"/>
    </location>
</feature>
<keyword evidence="3" id="KW-1185">Reference proteome</keyword>
<dbReference type="SUPFAM" id="SSF55729">
    <property type="entry name" value="Acyl-CoA N-acyltransferases (Nat)"/>
    <property type="match status" value="1"/>
</dbReference>
<dbReference type="AlphaFoldDB" id="A0AAD5EDV1"/>
<dbReference type="CDD" id="cd04301">
    <property type="entry name" value="NAT_SF"/>
    <property type="match status" value="1"/>
</dbReference>
<dbReference type="GeneID" id="75912348"/>
<dbReference type="InterPro" id="IPR016181">
    <property type="entry name" value="Acyl_CoA_acyltransferase"/>
</dbReference>
<accession>A0AAD5EDV1</accession>
<dbReference type="Pfam" id="PF00583">
    <property type="entry name" value="Acetyltransf_1"/>
    <property type="match status" value="1"/>
</dbReference>
<sequence>MAPTVSIRSCTAEEAADYFYKWPVSEEWNPGNQGHDLNQVYYNLDPESFFVGTIAEDGNPDKQTVVAIVSVVRYGKESAFVGFYIVAPEHRGKGYGLAVFQHALNHVEDRPCVGLDAVMEQVHNYEKSGFTISSWENERRTGSADVILERLSSFETLEGKKVMNACDVPIEELYRLEEKYNGWNRPVFVSEWIKFHSNNAKYGRFSVAVMEEGKVLGYGCVRPAITSFRVGPLFAQSPDVAKAILYKLAKLATEALAQPDNDITPSVKNVFDIDIPIVNPQAVALFDELDMPNTFTTLRMWKGRKPEVDTEGIFGIATVEVG</sequence>
<organism evidence="2 3">
    <name type="scientific">Umbelopsis ramanniana AG</name>
    <dbReference type="NCBI Taxonomy" id="1314678"/>
    <lineage>
        <taxon>Eukaryota</taxon>
        <taxon>Fungi</taxon>
        <taxon>Fungi incertae sedis</taxon>
        <taxon>Mucoromycota</taxon>
        <taxon>Mucoromycotina</taxon>
        <taxon>Umbelopsidomycetes</taxon>
        <taxon>Umbelopsidales</taxon>
        <taxon>Umbelopsidaceae</taxon>
        <taxon>Umbelopsis</taxon>
    </lineage>
</organism>
<dbReference type="Proteomes" id="UP001206595">
    <property type="component" value="Unassembled WGS sequence"/>
</dbReference>
<evidence type="ECO:0000259" key="1">
    <source>
        <dbReference type="PROSITE" id="PS51186"/>
    </source>
</evidence>
<dbReference type="InterPro" id="IPR000182">
    <property type="entry name" value="GNAT_dom"/>
</dbReference>
<dbReference type="Gene3D" id="3.40.630.90">
    <property type="match status" value="1"/>
</dbReference>
<comment type="caution">
    <text evidence="2">The sequence shown here is derived from an EMBL/GenBank/DDBJ whole genome shotgun (WGS) entry which is preliminary data.</text>
</comment>
<name>A0AAD5EDV1_UMBRA</name>
<dbReference type="InterPro" id="IPR041496">
    <property type="entry name" value="YitH/HolE_GNAT"/>
</dbReference>
<dbReference type="EMBL" id="MU620902">
    <property type="protein sequence ID" value="KAI8582073.1"/>
    <property type="molecule type" value="Genomic_DNA"/>
</dbReference>
<dbReference type="Pfam" id="PF18014">
    <property type="entry name" value="Acetyltransf_18"/>
    <property type="match status" value="1"/>
</dbReference>
<proteinExistence type="predicted"/>
<dbReference type="Gene3D" id="3.40.630.30">
    <property type="match status" value="1"/>
</dbReference>
<reference evidence="2" key="1">
    <citation type="submission" date="2021-06" db="EMBL/GenBank/DDBJ databases">
        <authorList>
            <consortium name="DOE Joint Genome Institute"/>
            <person name="Mondo S.J."/>
            <person name="Amses K.R."/>
            <person name="Simmons D.R."/>
            <person name="Longcore J.E."/>
            <person name="Seto K."/>
            <person name="Alves G.H."/>
            <person name="Bonds A.E."/>
            <person name="Quandt C.A."/>
            <person name="Davis W.J."/>
            <person name="Chang Y."/>
            <person name="Letcher P.M."/>
            <person name="Powell M.J."/>
            <person name="Kuo A."/>
            <person name="Labutti K."/>
            <person name="Pangilinan J."/>
            <person name="Andreopoulos W."/>
            <person name="Tritt A."/>
            <person name="Riley R."/>
            <person name="Hundley H."/>
            <person name="Johnson J."/>
            <person name="Lipzen A."/>
            <person name="Barry K."/>
            <person name="Berbee M.L."/>
            <person name="Buchler N.E."/>
            <person name="Grigoriev I.V."/>
            <person name="Spatafora J.W."/>
            <person name="Stajich J.E."/>
            <person name="James T.Y."/>
        </authorList>
    </citation>
    <scope>NUCLEOTIDE SEQUENCE</scope>
    <source>
        <strain evidence="2">AG</strain>
    </source>
</reference>
<dbReference type="RefSeq" id="XP_051447077.1">
    <property type="nucleotide sequence ID" value="XM_051587001.1"/>
</dbReference>
<dbReference type="GO" id="GO:0016747">
    <property type="term" value="F:acyltransferase activity, transferring groups other than amino-acyl groups"/>
    <property type="evidence" value="ECO:0007669"/>
    <property type="project" value="InterPro"/>
</dbReference>
<evidence type="ECO:0000313" key="3">
    <source>
        <dbReference type="Proteomes" id="UP001206595"/>
    </source>
</evidence>
<evidence type="ECO:0000313" key="2">
    <source>
        <dbReference type="EMBL" id="KAI8582073.1"/>
    </source>
</evidence>
<reference evidence="2" key="2">
    <citation type="journal article" date="2022" name="Proc. Natl. Acad. Sci. U.S.A.">
        <title>Diploid-dominant life cycles characterize the early evolution of Fungi.</title>
        <authorList>
            <person name="Amses K.R."/>
            <person name="Simmons D.R."/>
            <person name="Longcore J.E."/>
            <person name="Mondo S.J."/>
            <person name="Seto K."/>
            <person name="Jeronimo G.H."/>
            <person name="Bonds A.E."/>
            <person name="Quandt C.A."/>
            <person name="Davis W.J."/>
            <person name="Chang Y."/>
            <person name="Federici B.A."/>
            <person name="Kuo A."/>
            <person name="LaButti K."/>
            <person name="Pangilinan J."/>
            <person name="Andreopoulos W."/>
            <person name="Tritt A."/>
            <person name="Riley R."/>
            <person name="Hundley H."/>
            <person name="Johnson J."/>
            <person name="Lipzen A."/>
            <person name="Barry K."/>
            <person name="Lang B.F."/>
            <person name="Cuomo C.A."/>
            <person name="Buchler N.E."/>
            <person name="Grigoriev I.V."/>
            <person name="Spatafora J.W."/>
            <person name="Stajich J.E."/>
            <person name="James T.Y."/>
        </authorList>
    </citation>
    <scope>NUCLEOTIDE SEQUENCE</scope>
    <source>
        <strain evidence="2">AG</strain>
    </source>
</reference>
<protein>
    <recommendedName>
        <fullName evidence="1">N-acetyltransferase domain-containing protein</fullName>
    </recommendedName>
</protein>
<gene>
    <name evidence="2" type="ORF">K450DRAFT_228877</name>
</gene>